<name>A0ABP8FRN6_9ACTN</name>
<dbReference type="EMBL" id="BAABET010000004">
    <property type="protein sequence ID" value="GAA4309640.1"/>
    <property type="molecule type" value="Genomic_DNA"/>
</dbReference>
<organism evidence="2 3">
    <name type="scientific">Streptomyces venetus</name>
    <dbReference type="NCBI Taxonomy" id="1701086"/>
    <lineage>
        <taxon>Bacteria</taxon>
        <taxon>Bacillati</taxon>
        <taxon>Actinomycetota</taxon>
        <taxon>Actinomycetes</taxon>
        <taxon>Kitasatosporales</taxon>
        <taxon>Streptomycetaceae</taxon>
        <taxon>Streptomyces</taxon>
    </lineage>
</organism>
<gene>
    <name evidence="2" type="ORF">GCM10023086_29110</name>
</gene>
<evidence type="ECO:0000256" key="1">
    <source>
        <dbReference type="SAM" id="MobiDB-lite"/>
    </source>
</evidence>
<proteinExistence type="predicted"/>
<evidence type="ECO:0000313" key="3">
    <source>
        <dbReference type="Proteomes" id="UP001501115"/>
    </source>
</evidence>
<feature type="compositionally biased region" description="Polar residues" evidence="1">
    <location>
        <begin position="1"/>
        <end position="17"/>
    </location>
</feature>
<comment type="caution">
    <text evidence="2">The sequence shown here is derived from an EMBL/GenBank/DDBJ whole genome shotgun (WGS) entry which is preliminary data.</text>
</comment>
<accession>A0ABP8FRN6</accession>
<feature type="region of interest" description="Disordered" evidence="1">
    <location>
        <begin position="1"/>
        <end position="43"/>
    </location>
</feature>
<keyword evidence="3" id="KW-1185">Reference proteome</keyword>
<dbReference type="Proteomes" id="UP001501115">
    <property type="component" value="Unassembled WGS sequence"/>
</dbReference>
<sequence>MRTTEFTTIAKSSSATVADSRRPTRRRGTIRGRSSAAPDLGSEAWPEVFAPPVDGAGAGLWSDAVRSEGEAIRALQGREAWRGYGA</sequence>
<reference evidence="3" key="1">
    <citation type="journal article" date="2019" name="Int. J. Syst. Evol. Microbiol.">
        <title>The Global Catalogue of Microorganisms (GCM) 10K type strain sequencing project: providing services to taxonomists for standard genome sequencing and annotation.</title>
        <authorList>
            <consortium name="The Broad Institute Genomics Platform"/>
            <consortium name="The Broad Institute Genome Sequencing Center for Infectious Disease"/>
            <person name="Wu L."/>
            <person name="Ma J."/>
        </authorList>
    </citation>
    <scope>NUCLEOTIDE SEQUENCE [LARGE SCALE GENOMIC DNA]</scope>
    <source>
        <strain evidence="3">JCM 31290</strain>
    </source>
</reference>
<protein>
    <submittedName>
        <fullName evidence="2">Uncharacterized protein</fullName>
    </submittedName>
</protein>
<evidence type="ECO:0000313" key="2">
    <source>
        <dbReference type="EMBL" id="GAA4309640.1"/>
    </source>
</evidence>